<dbReference type="InterPro" id="IPR027417">
    <property type="entry name" value="P-loop_NTPase"/>
</dbReference>
<keyword evidence="7" id="KW-0539">Nucleus</keyword>
<evidence type="ECO:0000256" key="8">
    <source>
        <dbReference type="SAM" id="MobiDB-lite"/>
    </source>
</evidence>
<dbReference type="GO" id="GO:0005524">
    <property type="term" value="F:ATP binding"/>
    <property type="evidence" value="ECO:0007669"/>
    <property type="project" value="UniProtKB-KW"/>
</dbReference>
<feature type="compositionally biased region" description="Acidic residues" evidence="8">
    <location>
        <begin position="454"/>
        <end position="465"/>
    </location>
</feature>
<evidence type="ECO:0000256" key="7">
    <source>
        <dbReference type="ARBA" id="ARBA00023242"/>
    </source>
</evidence>
<keyword evidence="11" id="KW-1185">Reference proteome</keyword>
<dbReference type="AlphaFoldDB" id="A0A232EFS5"/>
<evidence type="ECO:0000256" key="4">
    <source>
        <dbReference type="ARBA" id="ARBA00022806"/>
    </source>
</evidence>
<feature type="region of interest" description="Disordered" evidence="8">
    <location>
        <begin position="600"/>
        <end position="649"/>
    </location>
</feature>
<dbReference type="Gene3D" id="3.40.50.300">
    <property type="entry name" value="P-loop containing nucleotide triphosphate hydrolases"/>
    <property type="match status" value="1"/>
</dbReference>
<dbReference type="GO" id="GO:0016887">
    <property type="term" value="F:ATP hydrolysis activity"/>
    <property type="evidence" value="ECO:0007669"/>
    <property type="project" value="InterPro"/>
</dbReference>
<keyword evidence="4" id="KW-0378">Hydrolase</keyword>
<dbReference type="STRING" id="543379.A0A232EFS5"/>
<feature type="region of interest" description="Disordered" evidence="8">
    <location>
        <begin position="315"/>
        <end position="357"/>
    </location>
</feature>
<feature type="compositionally biased region" description="Basic and acidic residues" evidence="8">
    <location>
        <begin position="60"/>
        <end position="88"/>
    </location>
</feature>
<accession>A0A232EFS5</accession>
<feature type="compositionally biased region" description="Low complexity" evidence="8">
    <location>
        <begin position="1186"/>
        <end position="1211"/>
    </location>
</feature>
<feature type="compositionally biased region" description="Basic and acidic residues" evidence="8">
    <location>
        <begin position="811"/>
        <end position="837"/>
    </location>
</feature>
<evidence type="ECO:0000256" key="1">
    <source>
        <dbReference type="ARBA" id="ARBA00004123"/>
    </source>
</evidence>
<keyword evidence="5" id="KW-0067">ATP-binding</keyword>
<evidence type="ECO:0000256" key="6">
    <source>
        <dbReference type="ARBA" id="ARBA00023125"/>
    </source>
</evidence>
<feature type="region of interest" description="Disordered" evidence="8">
    <location>
        <begin position="900"/>
        <end position="922"/>
    </location>
</feature>
<feature type="compositionally biased region" description="Acidic residues" evidence="8">
    <location>
        <begin position="89"/>
        <end position="98"/>
    </location>
</feature>
<dbReference type="Gene3D" id="1.20.120.850">
    <property type="entry name" value="SWI2/SNF2 ATPases, N-terminal domain"/>
    <property type="match status" value="1"/>
</dbReference>
<reference evidence="10 11" key="1">
    <citation type="journal article" date="2017" name="Curr. Biol.">
        <title>The Evolution of Venom by Co-option of Single-Copy Genes.</title>
        <authorList>
            <person name="Martinson E.O."/>
            <person name="Mrinalini"/>
            <person name="Kelkar Y.D."/>
            <person name="Chang C.H."/>
            <person name="Werren J.H."/>
        </authorList>
    </citation>
    <scope>NUCLEOTIDE SEQUENCE [LARGE SCALE GENOMIC DNA]</scope>
    <source>
        <strain evidence="10 11">Alberta</strain>
        <tissue evidence="10">Whole body</tissue>
    </source>
</reference>
<keyword evidence="6" id="KW-0238">DNA-binding</keyword>
<name>A0A232EFS5_9HYME</name>
<protein>
    <recommendedName>
        <fullName evidence="9">Helicase ATP-binding domain-containing protein</fullName>
    </recommendedName>
</protein>
<evidence type="ECO:0000313" key="11">
    <source>
        <dbReference type="Proteomes" id="UP000215335"/>
    </source>
</evidence>
<organism evidence="10 11">
    <name type="scientific">Trichomalopsis sarcophagae</name>
    <dbReference type="NCBI Taxonomy" id="543379"/>
    <lineage>
        <taxon>Eukaryota</taxon>
        <taxon>Metazoa</taxon>
        <taxon>Ecdysozoa</taxon>
        <taxon>Arthropoda</taxon>
        <taxon>Hexapoda</taxon>
        <taxon>Insecta</taxon>
        <taxon>Pterygota</taxon>
        <taxon>Neoptera</taxon>
        <taxon>Endopterygota</taxon>
        <taxon>Hymenoptera</taxon>
        <taxon>Apocrita</taxon>
        <taxon>Proctotrupomorpha</taxon>
        <taxon>Chalcidoidea</taxon>
        <taxon>Pteromalidae</taxon>
        <taxon>Pteromalinae</taxon>
        <taxon>Trichomalopsis</taxon>
    </lineage>
</organism>
<keyword evidence="3" id="KW-0547">Nucleotide-binding</keyword>
<dbReference type="Pfam" id="PF00176">
    <property type="entry name" value="SNF2-rel_dom"/>
    <property type="match status" value="2"/>
</dbReference>
<feature type="compositionally biased region" description="Basic and acidic residues" evidence="8">
    <location>
        <begin position="216"/>
        <end position="229"/>
    </location>
</feature>
<dbReference type="InterPro" id="IPR000330">
    <property type="entry name" value="SNF2_N"/>
</dbReference>
<feature type="compositionally biased region" description="Polar residues" evidence="8">
    <location>
        <begin position="748"/>
        <end position="760"/>
    </location>
</feature>
<dbReference type="SUPFAM" id="SSF52540">
    <property type="entry name" value="P-loop containing nucleoside triphosphate hydrolases"/>
    <property type="match status" value="2"/>
</dbReference>
<evidence type="ECO:0000259" key="9">
    <source>
        <dbReference type="SMART" id="SM00487"/>
    </source>
</evidence>
<dbReference type="Gene3D" id="3.40.50.10810">
    <property type="entry name" value="Tandem AAA-ATPase domain"/>
    <property type="match status" value="2"/>
</dbReference>
<evidence type="ECO:0000256" key="3">
    <source>
        <dbReference type="ARBA" id="ARBA00022741"/>
    </source>
</evidence>
<feature type="region of interest" description="Disordered" evidence="8">
    <location>
        <begin position="416"/>
        <end position="476"/>
    </location>
</feature>
<comment type="similarity">
    <text evidence="2">Belongs to the SNF2/RAD54 helicase family.</text>
</comment>
<proteinExistence type="inferred from homology"/>
<comment type="caution">
    <text evidence="10">The sequence shown here is derived from an EMBL/GenBank/DDBJ whole genome shotgun (WGS) entry which is preliminary data.</text>
</comment>
<keyword evidence="4" id="KW-0347">Helicase</keyword>
<feature type="region of interest" description="Disordered" evidence="8">
    <location>
        <begin position="1"/>
        <end position="229"/>
    </location>
</feature>
<feature type="region of interest" description="Disordered" evidence="8">
    <location>
        <begin position="721"/>
        <end position="840"/>
    </location>
</feature>
<dbReference type="Proteomes" id="UP000215335">
    <property type="component" value="Unassembled WGS sequence"/>
</dbReference>
<feature type="compositionally biased region" description="Low complexity" evidence="8">
    <location>
        <begin position="1218"/>
        <end position="1230"/>
    </location>
</feature>
<dbReference type="EMBL" id="NNAY01004967">
    <property type="protein sequence ID" value="OXU17162.1"/>
    <property type="molecule type" value="Genomic_DNA"/>
</dbReference>
<sequence>MSNSFDNCLTNPGDVTIEPVSKGDTVQPPEEAQADGKEVGTQEIMDGRQTSNEDCSEDSNGDRSENGRRKKAVEPMRPDEIEEIRTEGSADDMDLDDTIDSHIGVRMESERQHIRSLPSDDNEEEEEEEDEDIGIDSVNILDTLPLEGAPIEGQEVSESDLLGKIDDDEDDEKSLSRSGEEDSMDGNGKRRIEHESDLDPAKKQKKDDGTEAPNDMESKSDKKMSNMRRNIREVMDETQLDEATISAQRQEMERLRRVQEQQRIIREVQRRQTNRGTSLLRSNQNLEDSEEARLPNTVMLKVNSSTAAGGQALVGQQAGVVPRRPMTESSRYQRGGRGGYQGAQTSISRVPPKNNAAPTVQQRIRMMTPSVSISPVVPKKEPIEHLEYYTDSDLSDVDPDAEDSIIHEKQIQQARKLSGSLKSGQKQAKGKDVVTISSSSESSDDDCIVLSDPSEIEETDNEDDPSNSGMHTNDRYNIPDEQGRVLVNVGHPDDEPDVFLAPQVARIIKPHQIGGIRFLYDNIVESIERFKTSSGFGCILAHSMGLGKTLQVASFCDIFFRCTTSKTVLCIMPINTLQNWLAEFNMWLPYEDPNKPKIEEKPAIKEESNQSDVSYMSRPGSEHDSASQHHPPGIMPENNPYAHHGYNPNLVPPYGPPGSMYDPRYGPTYPGTGGYPIKTEPTCHPQQMNPGMNPYGVDNRGMPQYSGYPPNMQHPSGIQHPPGMQHPSGVQHPPGMQHPGYLGMDPNMHSSMNPHGTSQMYPGYGVNPNMPYPNYGGQQQPPRLDGQEIKKENNLPPEQGANGCNQLNVKTEIKEELKKDSEEPKKENTNEKKEETVKTPFSVDAPSDVEIRPRHFSLHILNDSHKTMAARARVIREWQKVGGVLLIGYELYRQLSLKKPNKAKRKRGQPQPFKDPSVDFEEEDKNKPLLDEMHSALVNPGPDLVICDEGHRIKNSHASISLALKQMRTKRRIVLTGYPLQNNLLEYWCMVDFVRPNYLGTKSEFCNMFERPIQNGQCIDSTPQDIRLMRYRAHVLHALLEGFVQRRSHSVLQVSLPRKEEYILLVRMTPHQRKLYDTFMNQVVKTRAVPNPLKAFAVCCKIWNHPDILYHFLKKKQANEEDDLDLEETIGDKAPGATGAKRATKPRAQKGESKKGKKANAKNKPAASVQPNSTSMSNENPEADPQKPQQQQQQGFSNFNPPALPAPVANPSGFPHTNAQNNYQQQQQQP</sequence>
<evidence type="ECO:0000313" key="10">
    <source>
        <dbReference type="EMBL" id="OXU17162.1"/>
    </source>
</evidence>
<dbReference type="GO" id="GO:0004386">
    <property type="term" value="F:helicase activity"/>
    <property type="evidence" value="ECO:0007669"/>
    <property type="project" value="UniProtKB-KW"/>
</dbReference>
<dbReference type="InterPro" id="IPR044574">
    <property type="entry name" value="ARIP4-like"/>
</dbReference>
<dbReference type="InterPro" id="IPR014001">
    <property type="entry name" value="Helicase_ATP-bd"/>
</dbReference>
<feature type="compositionally biased region" description="Basic and acidic residues" evidence="8">
    <location>
        <begin position="99"/>
        <end position="113"/>
    </location>
</feature>
<feature type="domain" description="Helicase ATP-binding" evidence="9">
    <location>
        <begin position="504"/>
        <end position="1005"/>
    </location>
</feature>
<feature type="region of interest" description="Disordered" evidence="8">
    <location>
        <begin position="1128"/>
        <end position="1230"/>
    </location>
</feature>
<dbReference type="GO" id="GO:0003677">
    <property type="term" value="F:DNA binding"/>
    <property type="evidence" value="ECO:0007669"/>
    <property type="project" value="UniProtKB-KW"/>
</dbReference>
<feature type="compositionally biased region" description="Polar residues" evidence="8">
    <location>
        <begin position="1169"/>
        <end position="1180"/>
    </location>
</feature>
<feature type="compositionally biased region" description="Basic and acidic residues" evidence="8">
    <location>
        <begin position="187"/>
        <end position="209"/>
    </location>
</feature>
<comment type="subcellular location">
    <subcellularLocation>
        <location evidence="1">Nucleus</location>
    </subcellularLocation>
</comment>
<feature type="compositionally biased region" description="Polar residues" evidence="8">
    <location>
        <begin position="1"/>
        <end position="10"/>
    </location>
</feature>
<feature type="compositionally biased region" description="Acidic residues" evidence="8">
    <location>
        <begin position="120"/>
        <end position="134"/>
    </location>
</feature>
<feature type="non-terminal residue" evidence="10">
    <location>
        <position position="1230"/>
    </location>
</feature>
<dbReference type="InterPro" id="IPR038718">
    <property type="entry name" value="SNF2-like_sf"/>
</dbReference>
<evidence type="ECO:0000256" key="5">
    <source>
        <dbReference type="ARBA" id="ARBA00022840"/>
    </source>
</evidence>
<dbReference type="PANTHER" id="PTHR45797:SF1">
    <property type="entry name" value="HELICASE ARIP4"/>
    <property type="match status" value="1"/>
</dbReference>
<dbReference type="GO" id="GO:0005634">
    <property type="term" value="C:nucleus"/>
    <property type="evidence" value="ECO:0007669"/>
    <property type="project" value="UniProtKB-SubCell"/>
</dbReference>
<feature type="compositionally biased region" description="Low complexity" evidence="8">
    <location>
        <begin position="772"/>
        <end position="782"/>
    </location>
</feature>
<dbReference type="PANTHER" id="PTHR45797">
    <property type="entry name" value="RAD54-LIKE"/>
    <property type="match status" value="1"/>
</dbReference>
<dbReference type="SMART" id="SM00487">
    <property type="entry name" value="DEXDc"/>
    <property type="match status" value="1"/>
</dbReference>
<gene>
    <name evidence="10" type="ORF">TSAR_011491</name>
</gene>
<evidence type="ECO:0000256" key="2">
    <source>
        <dbReference type="ARBA" id="ARBA00007025"/>
    </source>
</evidence>
<dbReference type="OrthoDB" id="2020972at2759"/>
<feature type="compositionally biased region" description="Polar residues" evidence="8">
    <location>
        <begin position="416"/>
        <end position="426"/>
    </location>
</feature>